<feature type="compositionally biased region" description="Basic and acidic residues" evidence="1">
    <location>
        <begin position="85"/>
        <end position="104"/>
    </location>
</feature>
<comment type="caution">
    <text evidence="2">The sequence shown here is derived from an EMBL/GenBank/DDBJ whole genome shotgun (WGS) entry which is preliminary data.</text>
</comment>
<sequence>MVVSETVAAIVISVYGLRRSYKIALRGENMLRKAVRRPVAYPESQFTWSRLFMRKIFKVGLNLALRVESIRSRIGRRSSLAAAKPESKDRGRGSVSEKSEQKPN</sequence>
<accession>A0AAV8UP46</accession>
<gene>
    <name evidence="2" type="ORF">NDN08_000804</name>
</gene>
<dbReference type="EMBL" id="JAMWBK010000006">
    <property type="protein sequence ID" value="KAJ8904281.1"/>
    <property type="molecule type" value="Genomic_DNA"/>
</dbReference>
<keyword evidence="3" id="KW-1185">Reference proteome</keyword>
<feature type="region of interest" description="Disordered" evidence="1">
    <location>
        <begin position="79"/>
        <end position="104"/>
    </location>
</feature>
<evidence type="ECO:0000256" key="1">
    <source>
        <dbReference type="SAM" id="MobiDB-lite"/>
    </source>
</evidence>
<organism evidence="2 3">
    <name type="scientific">Rhodosorus marinus</name>
    <dbReference type="NCBI Taxonomy" id="101924"/>
    <lineage>
        <taxon>Eukaryota</taxon>
        <taxon>Rhodophyta</taxon>
        <taxon>Stylonematophyceae</taxon>
        <taxon>Stylonematales</taxon>
        <taxon>Stylonemataceae</taxon>
        <taxon>Rhodosorus</taxon>
    </lineage>
</organism>
<evidence type="ECO:0000313" key="2">
    <source>
        <dbReference type="EMBL" id="KAJ8904281.1"/>
    </source>
</evidence>
<proteinExistence type="predicted"/>
<evidence type="ECO:0000313" key="3">
    <source>
        <dbReference type="Proteomes" id="UP001157974"/>
    </source>
</evidence>
<name>A0AAV8UP46_9RHOD</name>
<reference evidence="2 3" key="1">
    <citation type="journal article" date="2023" name="Nat. Commun.">
        <title>Origin of minicircular mitochondrial genomes in red algae.</title>
        <authorList>
            <person name="Lee Y."/>
            <person name="Cho C.H."/>
            <person name="Lee Y.M."/>
            <person name="Park S.I."/>
            <person name="Yang J.H."/>
            <person name="West J.A."/>
            <person name="Bhattacharya D."/>
            <person name="Yoon H.S."/>
        </authorList>
    </citation>
    <scope>NUCLEOTIDE SEQUENCE [LARGE SCALE GENOMIC DNA]</scope>
    <source>
        <strain evidence="2 3">CCMP1338</strain>
        <tissue evidence="2">Whole cell</tissue>
    </source>
</reference>
<protein>
    <submittedName>
        <fullName evidence="2">Uncharacterized protein</fullName>
    </submittedName>
</protein>
<dbReference type="AlphaFoldDB" id="A0AAV8UP46"/>
<dbReference type="Proteomes" id="UP001157974">
    <property type="component" value="Unassembled WGS sequence"/>
</dbReference>